<dbReference type="PANTHER" id="PTHR11920">
    <property type="entry name" value="GUANYLYL CYCLASE"/>
    <property type="match status" value="1"/>
</dbReference>
<keyword evidence="4 8" id="KW-1133">Transmembrane helix</keyword>
<evidence type="ECO:0000256" key="6">
    <source>
        <dbReference type="ARBA" id="ARBA00023239"/>
    </source>
</evidence>
<dbReference type="CDD" id="cd07302">
    <property type="entry name" value="CHD"/>
    <property type="match status" value="1"/>
</dbReference>
<sequence>MQAQTVKSAKQGDADNDLPNAPYEKQQSLLLSRKASSIKKMYTRWESRGKWWSERDEGASEDGQDSQKSRCSLGQQLQLARDRVVHWFRTLGTVSRKHPTTLVLPLLLLAACLAGGIVGVELAANKAAQQAQDAATAAAEQTAASLHMLLGGQALQAAASLAAQVEQRPSALAALAAAVQSAGVAGAAGGTGARAAGTALLLAPFGFVQAPPASGAAGAAANGTSGGADLLQSPLRGGVLAAVRSQVPTLALLTSDPRTPLLQRSAAALRLLALQPVFVAGVERSEDWGNLRGLAAAASGAATANSASAAPPLADLNSAECAGTCYEDSTRSKLWGFTGAAVPLAAALAAPDSGLADLSALGYRYRLTMRLSPATLVTSTSTPTAATSSNSAAAASLVAGITTASAAAGAGGAASGQQQQLDEVMVVAAVSSSVPSGKQVTVPLRLGARTQTAGQQDQHQQQQQQQQVEGELQVASDTGSWRPDWEGPLIAVVVCVSVALAWLLLVALLAYRRHRMLLQAMLPEDVLALLAAGQRYYQHLDNVTVLYADVVRYMANGPNDKKSDSKSGGADDGAEDGDAGGANQSNQTSAEGLPTRDVVKLLNAVNSMYDGIMAKYGLVKIQRSGESFLAVGGCTPPPGASRGGRAPQPSGKGAAAAAVPSAAAGGHAATGAAATITVSSAGAAGATGATAPAGAAARTGGEEDPVAVAVRVASAARDMVLATARFRGSGGFRVQLRVGLHSGPAVAAVVGTKLPRFSLFGDVVDVAYYMEATGSAMAVHVSQTTMQLLTLAGNPLLQLQPRGPLDMGAAPGEMGAMSTAWLRLEALPDPTIEAEAEARARAAAGLPYTSYSAAAAAGRRGGTTTATAGGAGGGVRTSNTGSDRSSGVGRSWRPRLSLHLTTSSAMPAGAAAAGASPSKPLKTPPPPGGKRGARGGSGGGADGTQTSPLPTGKSSGGGAVATSPTTAARPPPLLPGDSDVSIGTLPSQQVGAASGYDEMPGGYSDLGGLATVEEGGMDFATGEGARPRPQQHRASAPSMELPEAPSLATTVSGYGGCTDVRGSLEK</sequence>
<keyword evidence="3" id="KW-0547">Nucleotide-binding</keyword>
<organism evidence="10 11">
    <name type="scientific">Chlamydomonas schloesseri</name>
    <dbReference type="NCBI Taxonomy" id="2026947"/>
    <lineage>
        <taxon>Eukaryota</taxon>
        <taxon>Viridiplantae</taxon>
        <taxon>Chlorophyta</taxon>
        <taxon>core chlorophytes</taxon>
        <taxon>Chlorophyceae</taxon>
        <taxon>CS clade</taxon>
        <taxon>Chlamydomonadales</taxon>
        <taxon>Chlamydomonadaceae</taxon>
        <taxon>Chlamydomonas</taxon>
    </lineage>
</organism>
<reference evidence="10" key="1">
    <citation type="journal article" date="2020" name="bioRxiv">
        <title>Comparative genomics of Chlamydomonas.</title>
        <authorList>
            <person name="Craig R.J."/>
            <person name="Hasan A.R."/>
            <person name="Ness R.W."/>
            <person name="Keightley P.D."/>
        </authorList>
    </citation>
    <scope>NUCLEOTIDE SEQUENCE</scope>
    <source>
        <strain evidence="10">CCAP 11/173</strain>
    </source>
</reference>
<feature type="region of interest" description="Disordered" evidence="7">
    <location>
        <begin position="450"/>
        <end position="478"/>
    </location>
</feature>
<dbReference type="Proteomes" id="UP000613740">
    <property type="component" value="Unassembled WGS sequence"/>
</dbReference>
<feature type="region of interest" description="Disordered" evidence="7">
    <location>
        <begin position="1"/>
        <end position="26"/>
    </location>
</feature>
<dbReference type="AlphaFoldDB" id="A0A836B9W7"/>
<gene>
    <name evidence="10" type="ORF">HYH02_003169</name>
</gene>
<name>A0A836B9W7_9CHLO</name>
<dbReference type="OrthoDB" id="534671at2759"/>
<protein>
    <recommendedName>
        <fullName evidence="9">Guanylate cyclase domain-containing protein</fullName>
    </recommendedName>
</protein>
<feature type="region of interest" description="Disordered" evidence="7">
    <location>
        <begin position="857"/>
        <end position="893"/>
    </location>
</feature>
<dbReference type="GO" id="GO:0035556">
    <property type="term" value="P:intracellular signal transduction"/>
    <property type="evidence" value="ECO:0007669"/>
    <property type="project" value="InterPro"/>
</dbReference>
<keyword evidence="5 8" id="KW-0472">Membrane</keyword>
<feature type="transmembrane region" description="Helical" evidence="8">
    <location>
        <begin position="102"/>
        <end position="124"/>
    </location>
</feature>
<proteinExistence type="predicted"/>
<dbReference type="InterPro" id="IPR029787">
    <property type="entry name" value="Nucleotide_cyclase"/>
</dbReference>
<evidence type="ECO:0000259" key="9">
    <source>
        <dbReference type="PROSITE" id="PS50125"/>
    </source>
</evidence>
<feature type="compositionally biased region" description="Polar residues" evidence="7">
    <location>
        <begin position="876"/>
        <end position="885"/>
    </location>
</feature>
<feature type="transmembrane region" description="Helical" evidence="8">
    <location>
        <begin position="489"/>
        <end position="511"/>
    </location>
</feature>
<dbReference type="GO" id="GO:0004383">
    <property type="term" value="F:guanylate cyclase activity"/>
    <property type="evidence" value="ECO:0007669"/>
    <property type="project" value="TreeGrafter"/>
</dbReference>
<dbReference type="GO" id="GO:0004016">
    <property type="term" value="F:adenylate cyclase activity"/>
    <property type="evidence" value="ECO:0007669"/>
    <property type="project" value="TreeGrafter"/>
</dbReference>
<accession>A0A836B9W7</accession>
<feature type="domain" description="Guanylate cyclase" evidence="9">
    <location>
        <begin position="544"/>
        <end position="771"/>
    </location>
</feature>
<feature type="compositionally biased region" description="Low complexity" evidence="7">
    <location>
        <begin position="455"/>
        <end position="467"/>
    </location>
</feature>
<dbReference type="EMBL" id="JAEHOD010000006">
    <property type="protein sequence ID" value="KAG2452137.1"/>
    <property type="molecule type" value="Genomic_DNA"/>
</dbReference>
<feature type="compositionally biased region" description="Low complexity" evidence="7">
    <location>
        <begin position="857"/>
        <end position="868"/>
    </location>
</feature>
<feature type="region of interest" description="Disordered" evidence="7">
    <location>
        <begin position="906"/>
        <end position="999"/>
    </location>
</feature>
<feature type="region of interest" description="Disordered" evidence="7">
    <location>
        <begin position="557"/>
        <end position="593"/>
    </location>
</feature>
<dbReference type="InterPro" id="IPR001054">
    <property type="entry name" value="A/G_cyclase"/>
</dbReference>
<keyword evidence="6" id="KW-0456">Lyase</keyword>
<dbReference type="GO" id="GO:0001653">
    <property type="term" value="F:peptide receptor activity"/>
    <property type="evidence" value="ECO:0007669"/>
    <property type="project" value="TreeGrafter"/>
</dbReference>
<evidence type="ECO:0000256" key="2">
    <source>
        <dbReference type="ARBA" id="ARBA00022692"/>
    </source>
</evidence>
<dbReference type="PANTHER" id="PTHR11920:SF335">
    <property type="entry name" value="GUANYLATE CYCLASE"/>
    <property type="match status" value="1"/>
</dbReference>
<dbReference type="Pfam" id="PF00211">
    <property type="entry name" value="Guanylate_cyc"/>
    <property type="match status" value="1"/>
</dbReference>
<dbReference type="SUPFAM" id="SSF55073">
    <property type="entry name" value="Nucleotide cyclase"/>
    <property type="match status" value="1"/>
</dbReference>
<dbReference type="GO" id="GO:0007168">
    <property type="term" value="P:receptor guanylyl cyclase signaling pathway"/>
    <property type="evidence" value="ECO:0007669"/>
    <property type="project" value="TreeGrafter"/>
</dbReference>
<evidence type="ECO:0000256" key="3">
    <source>
        <dbReference type="ARBA" id="ARBA00022741"/>
    </source>
</evidence>
<dbReference type="InterPro" id="IPR050401">
    <property type="entry name" value="Cyclic_nucleotide_synthase"/>
</dbReference>
<evidence type="ECO:0000313" key="10">
    <source>
        <dbReference type="EMBL" id="KAG2452137.1"/>
    </source>
</evidence>
<keyword evidence="2 8" id="KW-0812">Transmembrane</keyword>
<evidence type="ECO:0000256" key="1">
    <source>
        <dbReference type="ARBA" id="ARBA00004370"/>
    </source>
</evidence>
<comment type="subcellular location">
    <subcellularLocation>
        <location evidence="1">Membrane</location>
    </subcellularLocation>
</comment>
<dbReference type="PROSITE" id="PS50125">
    <property type="entry name" value="GUANYLATE_CYCLASE_2"/>
    <property type="match status" value="1"/>
</dbReference>
<evidence type="ECO:0000256" key="7">
    <source>
        <dbReference type="SAM" id="MobiDB-lite"/>
    </source>
</evidence>
<evidence type="ECO:0000256" key="4">
    <source>
        <dbReference type="ARBA" id="ARBA00022989"/>
    </source>
</evidence>
<comment type="caution">
    <text evidence="10">The sequence shown here is derived from an EMBL/GenBank/DDBJ whole genome shotgun (WGS) entry which is preliminary data.</text>
</comment>
<feature type="compositionally biased region" description="Low complexity" evidence="7">
    <location>
        <begin position="906"/>
        <end position="921"/>
    </location>
</feature>
<dbReference type="GO" id="GO:0005886">
    <property type="term" value="C:plasma membrane"/>
    <property type="evidence" value="ECO:0007669"/>
    <property type="project" value="TreeGrafter"/>
</dbReference>
<dbReference type="SMART" id="SM00044">
    <property type="entry name" value="CYCc"/>
    <property type="match status" value="1"/>
</dbReference>
<keyword evidence="11" id="KW-1185">Reference proteome</keyword>
<evidence type="ECO:0000313" key="11">
    <source>
        <dbReference type="Proteomes" id="UP000613740"/>
    </source>
</evidence>
<dbReference type="GO" id="GO:0000166">
    <property type="term" value="F:nucleotide binding"/>
    <property type="evidence" value="ECO:0007669"/>
    <property type="project" value="UniProtKB-KW"/>
</dbReference>
<feature type="compositionally biased region" description="Polar residues" evidence="7">
    <location>
        <begin position="944"/>
        <end position="953"/>
    </location>
</feature>
<evidence type="ECO:0000256" key="5">
    <source>
        <dbReference type="ARBA" id="ARBA00023136"/>
    </source>
</evidence>
<evidence type="ECO:0000256" key="8">
    <source>
        <dbReference type="SAM" id="Phobius"/>
    </source>
</evidence>
<dbReference type="Gene3D" id="3.30.70.1230">
    <property type="entry name" value="Nucleotide cyclase"/>
    <property type="match status" value="1"/>
</dbReference>
<feature type="region of interest" description="Disordered" evidence="7">
    <location>
        <begin position="1018"/>
        <end position="1066"/>
    </location>
</feature>